<dbReference type="InterPro" id="IPR006311">
    <property type="entry name" value="TAT_signal"/>
</dbReference>
<evidence type="ECO:0000313" key="7">
    <source>
        <dbReference type="EMBL" id="TWU33193.1"/>
    </source>
</evidence>
<dbReference type="Pfam" id="PF12831">
    <property type="entry name" value="FAD_oxidored"/>
    <property type="match status" value="1"/>
</dbReference>
<keyword evidence="3" id="KW-0560">Oxidoreductase</keyword>
<evidence type="ECO:0000256" key="1">
    <source>
        <dbReference type="ARBA" id="ARBA00022485"/>
    </source>
</evidence>
<evidence type="ECO:0000313" key="8">
    <source>
        <dbReference type="Proteomes" id="UP000319143"/>
    </source>
</evidence>
<dbReference type="PANTHER" id="PTHR43498">
    <property type="entry name" value="FERREDOXIN:COB-COM HETERODISULFIDE REDUCTASE SUBUNIT A"/>
    <property type="match status" value="1"/>
</dbReference>
<dbReference type="AlphaFoldDB" id="A0A5C6D7M6"/>
<dbReference type="RefSeq" id="WP_146529448.1">
    <property type="nucleotide sequence ID" value="NZ_SJPV01000010.1"/>
</dbReference>
<evidence type="ECO:0000256" key="2">
    <source>
        <dbReference type="ARBA" id="ARBA00022723"/>
    </source>
</evidence>
<dbReference type="InterPro" id="IPR039650">
    <property type="entry name" value="HdrA-like"/>
</dbReference>
<keyword evidence="5" id="KW-0411">Iron-sulfur</keyword>
<dbReference type="InterPro" id="IPR036188">
    <property type="entry name" value="FAD/NAD-bd_sf"/>
</dbReference>
<comment type="caution">
    <text evidence="7">The sequence shown here is derived from an EMBL/GenBank/DDBJ whole genome shotgun (WGS) entry which is preliminary data.</text>
</comment>
<dbReference type="GO" id="GO:0046872">
    <property type="term" value="F:metal ion binding"/>
    <property type="evidence" value="ECO:0007669"/>
    <property type="project" value="UniProtKB-KW"/>
</dbReference>
<dbReference type="PANTHER" id="PTHR43498:SF1">
    <property type="entry name" value="COB--COM HETERODISULFIDE REDUCTASE IRON-SULFUR SUBUNIT A"/>
    <property type="match status" value="1"/>
</dbReference>
<dbReference type="PRINTS" id="PR00469">
    <property type="entry name" value="PNDRDTASEII"/>
</dbReference>
<dbReference type="GO" id="GO:0051539">
    <property type="term" value="F:4 iron, 4 sulfur cluster binding"/>
    <property type="evidence" value="ECO:0007669"/>
    <property type="project" value="UniProtKB-KW"/>
</dbReference>
<sequence precursor="true">MSNTLQKQGRRTFLKQATLLPAAAGLVGAVGAQAAQPNRRPASLQTDVLVVGGGPAGIGAAIGAAKAGAKTLVLEDEAFFGGVAAWGVGMCMNQMRPFSEPRGFVHELLLEKLQAYGDQAVRLETHQFFVNVEYLKAAVLDALDEVGCTYLVHAKAVEAITEGDQVKGVVISTKSGLQEIRANVVVDCTGDADIAYFSGAPTLTATGKLSPQTLGLNVGNVEGYGRKDLMPVFTEAREQYPLIPDRWWMHQVSNCNFSYINHSGTKTLGNFDVTDIEQFSKAECLSRKQAVQMVEAMRHFGKGVVKNCELVGTSPRIGVRESRRIEGAYILSEEDALAGRRFDDAIAWRSGWLDIGFTRVTQMKVHQVPYRALLPKQVEGLLVAGRCISATHAGASAGKSMGNCFATGHAAGVAGAMSSKTKVSPRALDVKEIQKRLRQDGVNLDRGGEMQSREMSN</sequence>
<feature type="chain" id="PRO_5022807376" evidence="6">
    <location>
        <begin position="35"/>
        <end position="457"/>
    </location>
</feature>
<keyword evidence="6" id="KW-0732">Signal</keyword>
<dbReference type="PROSITE" id="PS51318">
    <property type="entry name" value="TAT"/>
    <property type="match status" value="1"/>
</dbReference>
<protein>
    <submittedName>
        <fullName evidence="7">Putative FAD-binding dehydrogenase</fullName>
    </submittedName>
</protein>
<gene>
    <name evidence="7" type="ORF">Poly41_49450</name>
</gene>
<organism evidence="7 8">
    <name type="scientific">Novipirellula artificiosorum</name>
    <dbReference type="NCBI Taxonomy" id="2528016"/>
    <lineage>
        <taxon>Bacteria</taxon>
        <taxon>Pseudomonadati</taxon>
        <taxon>Planctomycetota</taxon>
        <taxon>Planctomycetia</taxon>
        <taxon>Pirellulales</taxon>
        <taxon>Pirellulaceae</taxon>
        <taxon>Novipirellula</taxon>
    </lineage>
</organism>
<evidence type="ECO:0000256" key="3">
    <source>
        <dbReference type="ARBA" id="ARBA00023002"/>
    </source>
</evidence>
<accession>A0A5C6D7M6</accession>
<dbReference type="EMBL" id="SJPV01000010">
    <property type="protein sequence ID" value="TWU33193.1"/>
    <property type="molecule type" value="Genomic_DNA"/>
</dbReference>
<dbReference type="Gene3D" id="3.50.50.60">
    <property type="entry name" value="FAD/NAD(P)-binding domain"/>
    <property type="match status" value="1"/>
</dbReference>
<dbReference type="Proteomes" id="UP000319143">
    <property type="component" value="Unassembled WGS sequence"/>
</dbReference>
<dbReference type="SUPFAM" id="SSF51905">
    <property type="entry name" value="FAD/NAD(P)-binding domain"/>
    <property type="match status" value="1"/>
</dbReference>
<evidence type="ECO:0000256" key="6">
    <source>
        <dbReference type="SAM" id="SignalP"/>
    </source>
</evidence>
<feature type="signal peptide" evidence="6">
    <location>
        <begin position="1"/>
        <end position="34"/>
    </location>
</feature>
<evidence type="ECO:0000256" key="5">
    <source>
        <dbReference type="ARBA" id="ARBA00023014"/>
    </source>
</evidence>
<dbReference type="GO" id="GO:0016491">
    <property type="term" value="F:oxidoreductase activity"/>
    <property type="evidence" value="ECO:0007669"/>
    <property type="project" value="UniProtKB-KW"/>
</dbReference>
<evidence type="ECO:0000256" key="4">
    <source>
        <dbReference type="ARBA" id="ARBA00023004"/>
    </source>
</evidence>
<name>A0A5C6D7M6_9BACT</name>
<keyword evidence="1" id="KW-0004">4Fe-4S</keyword>
<keyword evidence="2" id="KW-0479">Metal-binding</keyword>
<proteinExistence type="predicted"/>
<dbReference type="OrthoDB" id="9777740at2"/>
<reference evidence="7 8" key="1">
    <citation type="submission" date="2019-02" db="EMBL/GenBank/DDBJ databases">
        <title>Deep-cultivation of Planctomycetes and their phenomic and genomic characterization uncovers novel biology.</title>
        <authorList>
            <person name="Wiegand S."/>
            <person name="Jogler M."/>
            <person name="Boedeker C."/>
            <person name="Pinto D."/>
            <person name="Vollmers J."/>
            <person name="Rivas-Marin E."/>
            <person name="Kohn T."/>
            <person name="Peeters S.H."/>
            <person name="Heuer A."/>
            <person name="Rast P."/>
            <person name="Oberbeckmann S."/>
            <person name="Bunk B."/>
            <person name="Jeske O."/>
            <person name="Meyerdierks A."/>
            <person name="Storesund J.E."/>
            <person name="Kallscheuer N."/>
            <person name="Luecker S."/>
            <person name="Lage O.M."/>
            <person name="Pohl T."/>
            <person name="Merkel B.J."/>
            <person name="Hornburger P."/>
            <person name="Mueller R.-W."/>
            <person name="Bruemmer F."/>
            <person name="Labrenz M."/>
            <person name="Spormann A.M."/>
            <person name="Op Den Camp H."/>
            <person name="Overmann J."/>
            <person name="Amann R."/>
            <person name="Jetten M.S.M."/>
            <person name="Mascher T."/>
            <person name="Medema M.H."/>
            <person name="Devos D.P."/>
            <person name="Kaster A.-K."/>
            <person name="Ovreas L."/>
            <person name="Rohde M."/>
            <person name="Galperin M.Y."/>
            <person name="Jogler C."/>
        </authorList>
    </citation>
    <scope>NUCLEOTIDE SEQUENCE [LARGE SCALE GENOMIC DNA]</scope>
    <source>
        <strain evidence="7 8">Poly41</strain>
    </source>
</reference>
<keyword evidence="4" id="KW-0408">Iron</keyword>
<keyword evidence="8" id="KW-1185">Reference proteome</keyword>